<name>A0A484B342_DRONA</name>
<dbReference type="SMART" id="SM00689">
    <property type="entry name" value="DM6"/>
    <property type="match status" value="1"/>
</dbReference>
<dbReference type="AlphaFoldDB" id="A0A484B342"/>
<gene>
    <name evidence="2" type="ORF">AWZ03_010330</name>
</gene>
<accession>A0A484B342</accession>
<dbReference type="PANTHER" id="PTHR20977:SF0">
    <property type="entry name" value="AT13385P-RELATED"/>
    <property type="match status" value="1"/>
</dbReference>
<comment type="caution">
    <text evidence="2">The sequence shown here is derived from an EMBL/GenBank/DDBJ whole genome shotgun (WGS) entry which is preliminary data.</text>
</comment>
<evidence type="ECO:0000313" key="3">
    <source>
        <dbReference type="Proteomes" id="UP000295192"/>
    </source>
</evidence>
<keyword evidence="3" id="KW-1185">Reference proteome</keyword>
<feature type="region of interest" description="Disordered" evidence="1">
    <location>
        <begin position="31"/>
        <end position="60"/>
    </location>
</feature>
<evidence type="ECO:0000256" key="1">
    <source>
        <dbReference type="SAM" id="MobiDB-lite"/>
    </source>
</evidence>
<sequence length="248" mass="28338">MSLWKQTSKGARCLLGPARNIVVRQSFSKKHNPTPTCMNKSKKSEEQSAKCEDTHPKPRDAKTIRQTFPFYNLVEFSRECCPDPCADSFPPFDVCLYKESDKNKRKYQVTWSECPPVAIMPKKICCFEKIKRAPVNRRDKSEKPATACEPPPCKKATPAELGCPRIKLPRCGPARIPPRCHRVRFPSDCVKVKAPYPAFSECARPKLRKKRRTECTCLAEIPQCELNKILNRRLESGNVSMNPCERKP</sequence>
<protein>
    <submittedName>
        <fullName evidence="2">Uncharacterized protein</fullName>
    </submittedName>
</protein>
<dbReference type="STRING" id="7232.A0A484B342"/>
<dbReference type="PANTHER" id="PTHR20977">
    <property type="entry name" value="AT13385P-RELATED"/>
    <property type="match status" value="1"/>
</dbReference>
<organism evidence="2 3">
    <name type="scientific">Drosophila navojoa</name>
    <name type="common">Fruit fly</name>
    <dbReference type="NCBI Taxonomy" id="7232"/>
    <lineage>
        <taxon>Eukaryota</taxon>
        <taxon>Metazoa</taxon>
        <taxon>Ecdysozoa</taxon>
        <taxon>Arthropoda</taxon>
        <taxon>Hexapoda</taxon>
        <taxon>Insecta</taxon>
        <taxon>Pterygota</taxon>
        <taxon>Neoptera</taxon>
        <taxon>Endopterygota</taxon>
        <taxon>Diptera</taxon>
        <taxon>Brachycera</taxon>
        <taxon>Muscomorpha</taxon>
        <taxon>Ephydroidea</taxon>
        <taxon>Drosophilidae</taxon>
        <taxon>Drosophila</taxon>
    </lineage>
</organism>
<dbReference type="EMBL" id="LSRL02000167">
    <property type="protein sequence ID" value="TDG43236.1"/>
    <property type="molecule type" value="Genomic_DNA"/>
</dbReference>
<dbReference type="OrthoDB" id="7725418at2759"/>
<dbReference type="Pfam" id="PF07248">
    <property type="entry name" value="DUF1431"/>
    <property type="match status" value="1"/>
</dbReference>
<dbReference type="InterPro" id="IPR006611">
    <property type="entry name" value="DUF1431_DROsp"/>
</dbReference>
<proteinExistence type="predicted"/>
<feature type="compositionally biased region" description="Basic and acidic residues" evidence="1">
    <location>
        <begin position="42"/>
        <end position="60"/>
    </location>
</feature>
<dbReference type="OMA" id="QFHHLVK"/>
<dbReference type="Proteomes" id="UP000295192">
    <property type="component" value="Unassembled WGS sequence"/>
</dbReference>
<evidence type="ECO:0000313" key="2">
    <source>
        <dbReference type="EMBL" id="TDG43236.1"/>
    </source>
</evidence>
<reference evidence="2 3" key="1">
    <citation type="journal article" date="2019" name="J. Hered.">
        <title>An Improved Genome Assembly for Drosophila navojoa, the Basal Species in the mojavensis Cluster.</title>
        <authorList>
            <person name="Vanderlinde T."/>
            <person name="Dupim E.G."/>
            <person name="Nazario-Yepiz N.O."/>
            <person name="Carvalho A.B."/>
        </authorList>
    </citation>
    <scope>NUCLEOTIDE SEQUENCE [LARGE SCALE GENOMIC DNA]</scope>
    <source>
        <strain evidence="2">Navoj_Jal97</strain>
        <tissue evidence="2">Whole organism</tissue>
    </source>
</reference>